<dbReference type="GO" id="GO:0006508">
    <property type="term" value="P:proteolysis"/>
    <property type="evidence" value="ECO:0007669"/>
    <property type="project" value="UniProtKB-KW"/>
</dbReference>
<comment type="cofactor">
    <cofactor evidence="7">
        <name>Zn(2+)</name>
        <dbReference type="ChEBI" id="CHEBI:29105"/>
    </cofactor>
    <text evidence="7">Binds 1 zinc ion per subunit.</text>
</comment>
<accession>A0A0C9T7S6</accession>
<dbReference type="GO" id="GO:0004222">
    <property type="term" value="F:metalloendopeptidase activity"/>
    <property type="evidence" value="ECO:0007669"/>
    <property type="project" value="InterPro"/>
</dbReference>
<evidence type="ECO:0000256" key="4">
    <source>
        <dbReference type="ARBA" id="ARBA00022833"/>
    </source>
</evidence>
<keyword evidence="11" id="KW-1185">Reference proteome</keyword>
<evidence type="ECO:0000256" key="3">
    <source>
        <dbReference type="ARBA" id="ARBA00022801"/>
    </source>
</evidence>
<keyword evidence="2 7" id="KW-0479">Metal-binding</keyword>
<dbReference type="HOGENOM" id="CLU_816625_0_0_1"/>
<evidence type="ECO:0000256" key="7">
    <source>
        <dbReference type="PIRSR" id="PIRSR601842-2"/>
    </source>
</evidence>
<gene>
    <name evidence="10" type="ORF">PAXINDRAFT_19584</name>
</gene>
<name>A0A0C9T7S6_PAXIN</name>
<evidence type="ECO:0000259" key="9">
    <source>
        <dbReference type="Pfam" id="PF07504"/>
    </source>
</evidence>
<proteinExistence type="inferred from homology"/>
<keyword evidence="8" id="KW-0964">Secreted</keyword>
<keyword evidence="3 8" id="KW-0378">Hydrolase</keyword>
<dbReference type="GO" id="GO:0005615">
    <property type="term" value="C:extracellular space"/>
    <property type="evidence" value="ECO:0007669"/>
    <property type="project" value="InterPro"/>
</dbReference>
<comment type="subcellular location">
    <subcellularLocation>
        <location evidence="8">Secreted</location>
    </subcellularLocation>
</comment>
<dbReference type="Pfam" id="PF02128">
    <property type="entry name" value="Peptidase_M36"/>
    <property type="match status" value="1"/>
</dbReference>
<feature type="binding site" evidence="7">
    <location>
        <position position="331"/>
    </location>
    <ligand>
        <name>Zn(2+)</name>
        <dbReference type="ChEBI" id="CHEBI:29105"/>
        <note>catalytic</note>
    </ligand>
</feature>
<dbReference type="PANTHER" id="PTHR33478">
    <property type="entry name" value="EXTRACELLULAR METALLOPROTEINASE MEP"/>
    <property type="match status" value="1"/>
</dbReference>
<dbReference type="PANTHER" id="PTHR33478:SF1">
    <property type="entry name" value="EXTRACELLULAR METALLOPROTEINASE MEP"/>
    <property type="match status" value="1"/>
</dbReference>
<dbReference type="InterPro" id="IPR050371">
    <property type="entry name" value="Fungal_virulence_M36"/>
</dbReference>
<reference evidence="11" key="2">
    <citation type="submission" date="2015-01" db="EMBL/GenBank/DDBJ databases">
        <title>Evolutionary Origins and Diversification of the Mycorrhizal Mutualists.</title>
        <authorList>
            <consortium name="DOE Joint Genome Institute"/>
            <consortium name="Mycorrhizal Genomics Consortium"/>
            <person name="Kohler A."/>
            <person name="Kuo A."/>
            <person name="Nagy L.G."/>
            <person name="Floudas D."/>
            <person name="Copeland A."/>
            <person name="Barry K.W."/>
            <person name="Cichocki N."/>
            <person name="Veneault-Fourrey C."/>
            <person name="LaButti K."/>
            <person name="Lindquist E.A."/>
            <person name="Lipzen A."/>
            <person name="Lundell T."/>
            <person name="Morin E."/>
            <person name="Murat C."/>
            <person name="Riley R."/>
            <person name="Ohm R."/>
            <person name="Sun H."/>
            <person name="Tunlid A."/>
            <person name="Henrissat B."/>
            <person name="Grigoriev I.V."/>
            <person name="Hibbett D.S."/>
            <person name="Martin F."/>
        </authorList>
    </citation>
    <scope>NUCLEOTIDE SEQUENCE [LARGE SCALE GENOMIC DNA]</scope>
    <source>
        <strain evidence="11">ATCC 200175</strain>
    </source>
</reference>
<dbReference type="EC" id="3.4.24.-" evidence="8"/>
<feature type="active site" evidence="6">
    <location>
        <position position="332"/>
    </location>
</feature>
<reference evidence="10 11" key="1">
    <citation type="submission" date="2014-06" db="EMBL/GenBank/DDBJ databases">
        <authorList>
            <consortium name="DOE Joint Genome Institute"/>
            <person name="Kuo A."/>
            <person name="Kohler A."/>
            <person name="Nagy L.G."/>
            <person name="Floudas D."/>
            <person name="Copeland A."/>
            <person name="Barry K.W."/>
            <person name="Cichocki N."/>
            <person name="Veneault-Fourrey C."/>
            <person name="LaButti K."/>
            <person name="Lindquist E.A."/>
            <person name="Lipzen A."/>
            <person name="Lundell T."/>
            <person name="Morin E."/>
            <person name="Murat C."/>
            <person name="Sun H."/>
            <person name="Tunlid A."/>
            <person name="Henrissat B."/>
            <person name="Grigoriev I.V."/>
            <person name="Hibbett D.S."/>
            <person name="Martin F."/>
            <person name="Nordberg H.P."/>
            <person name="Cantor M.N."/>
            <person name="Hua S.X."/>
        </authorList>
    </citation>
    <scope>NUCLEOTIDE SEQUENCE [LARGE SCALE GENOMIC DNA]</scope>
    <source>
        <strain evidence="10 11">ATCC 200175</strain>
    </source>
</reference>
<feature type="domain" description="FTP" evidence="9">
    <location>
        <begin position="19"/>
        <end position="62"/>
    </location>
</feature>
<comment type="similarity">
    <text evidence="8">Belongs to the peptidase M36 family.</text>
</comment>
<evidence type="ECO:0000256" key="8">
    <source>
        <dbReference type="RuleBase" id="RU364017"/>
    </source>
</evidence>
<keyword evidence="8" id="KW-0865">Zymogen</keyword>
<sequence>MPQYNNSESGRAYVICPESYTDKATSVIHIYTRQIVGGIEVTNAHVNLNIIDGRVLSFGDSFFPGSVPTQHAEAFIHPHANYCAQLSSAFSSHRTLLYSPSATQYYITSHDHAKFEVEMEHNWYETTVTGSLPHRIVDVVDRASDSPMALPVATEEEAELPLSYSHETIKELSDSFASPAGWHTLPVSSDLSVKESNSAGMAPTDITLTPLVKFPYPYAPDPPDTKEDSMAEAQSHIDATVTHLFYINNMAHDLFYQYRFTDAAGNFQQYNFGRGGAEGDAVIANAQDGSGFNNANFMMPPDGQNGRCRVYLWNTASPYPDGDMEAGIVIHELALQSTPF</sequence>
<dbReference type="Gene3D" id="3.10.170.10">
    <property type="match status" value="1"/>
</dbReference>
<dbReference type="OrthoDB" id="3227768at2759"/>
<feature type="binding site" evidence="7">
    <location>
        <position position="145"/>
    </location>
    <ligand>
        <name>Zn(2+)</name>
        <dbReference type="ChEBI" id="CHEBI:29105"/>
        <note>catalytic</note>
    </ligand>
</feature>
<evidence type="ECO:0000256" key="6">
    <source>
        <dbReference type="PIRSR" id="PIRSR601842-1"/>
    </source>
</evidence>
<evidence type="ECO:0000313" key="10">
    <source>
        <dbReference type="EMBL" id="KIJ07218.1"/>
    </source>
</evidence>
<organism evidence="10 11">
    <name type="scientific">Paxillus involutus ATCC 200175</name>
    <dbReference type="NCBI Taxonomy" id="664439"/>
    <lineage>
        <taxon>Eukaryota</taxon>
        <taxon>Fungi</taxon>
        <taxon>Dikarya</taxon>
        <taxon>Basidiomycota</taxon>
        <taxon>Agaricomycotina</taxon>
        <taxon>Agaricomycetes</taxon>
        <taxon>Agaricomycetidae</taxon>
        <taxon>Boletales</taxon>
        <taxon>Paxilineae</taxon>
        <taxon>Paxillaceae</taxon>
        <taxon>Paxillus</taxon>
    </lineage>
</organism>
<keyword evidence="1 8" id="KW-0645">Protease</keyword>
<keyword evidence="4 7" id="KW-0862">Zinc</keyword>
<evidence type="ECO:0000256" key="1">
    <source>
        <dbReference type="ARBA" id="ARBA00022670"/>
    </source>
</evidence>
<evidence type="ECO:0000256" key="2">
    <source>
        <dbReference type="ARBA" id="ARBA00022723"/>
    </source>
</evidence>
<dbReference type="Pfam" id="PF07504">
    <property type="entry name" value="FTP"/>
    <property type="match status" value="1"/>
</dbReference>
<evidence type="ECO:0000313" key="11">
    <source>
        <dbReference type="Proteomes" id="UP000053647"/>
    </source>
</evidence>
<dbReference type="SUPFAM" id="SSF55486">
    <property type="entry name" value="Metalloproteases ('zincins'), catalytic domain"/>
    <property type="match status" value="1"/>
</dbReference>
<evidence type="ECO:0000256" key="5">
    <source>
        <dbReference type="ARBA" id="ARBA00023049"/>
    </source>
</evidence>
<dbReference type="Proteomes" id="UP000053647">
    <property type="component" value="Unassembled WGS sequence"/>
</dbReference>
<keyword evidence="5 8" id="KW-0482">Metalloprotease</keyword>
<protein>
    <recommendedName>
        <fullName evidence="8">Extracellular metalloproteinase</fullName>
        <ecNumber evidence="8">3.4.24.-</ecNumber>
    </recommendedName>
    <alternativeName>
        <fullName evidence="8">Fungalysin</fullName>
    </alternativeName>
</protein>
<dbReference type="InterPro" id="IPR001842">
    <property type="entry name" value="Peptidase_M36"/>
</dbReference>
<dbReference type="GO" id="GO:0008270">
    <property type="term" value="F:zinc ion binding"/>
    <property type="evidence" value="ECO:0007669"/>
    <property type="project" value="InterPro"/>
</dbReference>
<dbReference type="EMBL" id="KN819975">
    <property type="protein sequence ID" value="KIJ07218.1"/>
    <property type="molecule type" value="Genomic_DNA"/>
</dbReference>
<dbReference type="InterPro" id="IPR011096">
    <property type="entry name" value="FTP_domain"/>
</dbReference>
<dbReference type="AlphaFoldDB" id="A0A0C9T7S6"/>